<feature type="chain" id="PRO_5020786904" evidence="1">
    <location>
        <begin position="18"/>
        <end position="93"/>
    </location>
</feature>
<accession>A0A4U1BD76</accession>
<comment type="caution">
    <text evidence="2">The sequence shown here is derived from an EMBL/GenBank/DDBJ whole genome shotgun (WGS) entry which is preliminary data.</text>
</comment>
<proteinExistence type="predicted"/>
<keyword evidence="1" id="KW-0732">Signal</keyword>
<reference evidence="2 3" key="1">
    <citation type="submission" date="2019-04" db="EMBL/GenBank/DDBJ databases">
        <authorList>
            <person name="Hwang J.C."/>
        </authorList>
    </citation>
    <scope>NUCLEOTIDE SEQUENCE [LARGE SCALE GENOMIC DNA]</scope>
    <source>
        <strain evidence="2 3">IMCC35001</strain>
    </source>
</reference>
<name>A0A4U1BD76_9GAMM</name>
<keyword evidence="3" id="KW-1185">Reference proteome</keyword>
<dbReference type="EMBL" id="SWCI01000006">
    <property type="protein sequence ID" value="TKB48699.1"/>
    <property type="molecule type" value="Genomic_DNA"/>
</dbReference>
<dbReference type="Proteomes" id="UP000305674">
    <property type="component" value="Unassembled WGS sequence"/>
</dbReference>
<protein>
    <submittedName>
        <fullName evidence="2">Uncharacterized protein</fullName>
    </submittedName>
</protein>
<dbReference type="AlphaFoldDB" id="A0A4U1BD76"/>
<feature type="signal peptide" evidence="1">
    <location>
        <begin position="1"/>
        <end position="17"/>
    </location>
</feature>
<dbReference type="RefSeq" id="WP_136853376.1">
    <property type="nucleotide sequence ID" value="NZ_SWCI01000006.1"/>
</dbReference>
<sequence>MKSLLLVTLVFSAAALATGGGGSGYPGPAYANNTAASHCYDAKGKRIKGSAVMKQERRCPITGVDAIDMVNYNNFYGNKPKGETLSMIRSKHK</sequence>
<evidence type="ECO:0000256" key="1">
    <source>
        <dbReference type="SAM" id="SignalP"/>
    </source>
</evidence>
<organism evidence="2 3">
    <name type="scientific">Ferrimonas sediminicola</name>
    <dbReference type="NCBI Taxonomy" id="2569538"/>
    <lineage>
        <taxon>Bacteria</taxon>
        <taxon>Pseudomonadati</taxon>
        <taxon>Pseudomonadota</taxon>
        <taxon>Gammaproteobacteria</taxon>
        <taxon>Alteromonadales</taxon>
        <taxon>Ferrimonadaceae</taxon>
        <taxon>Ferrimonas</taxon>
    </lineage>
</organism>
<gene>
    <name evidence="2" type="ORF">FCL40_11130</name>
</gene>
<dbReference type="OrthoDB" id="5824591at2"/>
<evidence type="ECO:0000313" key="3">
    <source>
        <dbReference type="Proteomes" id="UP000305674"/>
    </source>
</evidence>
<evidence type="ECO:0000313" key="2">
    <source>
        <dbReference type="EMBL" id="TKB48699.1"/>
    </source>
</evidence>